<dbReference type="Pfam" id="PF05691">
    <property type="entry name" value="Raffinose_syn"/>
    <property type="match status" value="2"/>
</dbReference>
<dbReference type="EMBL" id="JBGBPQ010000001">
    <property type="protein sequence ID" value="KAL1530252.1"/>
    <property type="molecule type" value="Genomic_DNA"/>
</dbReference>
<accession>A0AB34KAN0</accession>
<evidence type="ECO:0000256" key="1">
    <source>
        <dbReference type="ARBA" id="ARBA00007240"/>
    </source>
</evidence>
<evidence type="ECO:0000313" key="7">
    <source>
        <dbReference type="Proteomes" id="UP001515480"/>
    </source>
</evidence>
<keyword evidence="7" id="KW-1185">Reference proteome</keyword>
<keyword evidence="3" id="KW-0119">Carbohydrate metabolism</keyword>
<comment type="similarity">
    <text evidence="1">Belongs to the glycosyl hydrolases 36 family.</text>
</comment>
<dbReference type="InterPro" id="IPR013785">
    <property type="entry name" value="Aldolase_TIM"/>
</dbReference>
<dbReference type="PANTHER" id="PTHR31268">
    <property type="match status" value="1"/>
</dbReference>
<gene>
    <name evidence="6" type="ORF">AB1Y20_001167</name>
</gene>
<evidence type="ECO:0000256" key="3">
    <source>
        <dbReference type="ARBA" id="ARBA00023277"/>
    </source>
</evidence>
<dbReference type="InterPro" id="IPR017853">
    <property type="entry name" value="GH"/>
</dbReference>
<comment type="caution">
    <text evidence="6">The sequence shown here is derived from an EMBL/GenBank/DDBJ whole genome shotgun (WGS) entry which is preliminary data.</text>
</comment>
<name>A0AB34KAN0_PRYPA</name>
<dbReference type="EC" id="2.4.1.82" evidence="2"/>
<evidence type="ECO:0000256" key="5">
    <source>
        <dbReference type="SAM" id="MobiDB-lite"/>
    </source>
</evidence>
<dbReference type="Proteomes" id="UP001515480">
    <property type="component" value="Unassembled WGS sequence"/>
</dbReference>
<comment type="catalytic activity">
    <reaction evidence="4">
        <text>alpha-D-galactosyl-(1-&gt;3)-1D-myo-inositol + sucrose = raffinose + myo-inositol</text>
        <dbReference type="Rhea" id="RHEA:20161"/>
        <dbReference type="ChEBI" id="CHEBI:16634"/>
        <dbReference type="ChEBI" id="CHEBI:17268"/>
        <dbReference type="ChEBI" id="CHEBI:17505"/>
        <dbReference type="ChEBI" id="CHEBI:17992"/>
        <dbReference type="EC" id="2.4.1.82"/>
    </reaction>
</comment>
<feature type="compositionally biased region" description="Polar residues" evidence="5">
    <location>
        <begin position="1"/>
        <end position="13"/>
    </location>
</feature>
<reference evidence="6 7" key="1">
    <citation type="journal article" date="2024" name="Science">
        <title>Giant polyketide synthase enzymes in the biosynthesis of giant marine polyether toxins.</title>
        <authorList>
            <person name="Fallon T.R."/>
            <person name="Shende V.V."/>
            <person name="Wierzbicki I.H."/>
            <person name="Pendleton A.L."/>
            <person name="Watervoot N.F."/>
            <person name="Auber R.P."/>
            <person name="Gonzalez D.J."/>
            <person name="Wisecaver J.H."/>
            <person name="Moore B.S."/>
        </authorList>
    </citation>
    <scope>NUCLEOTIDE SEQUENCE [LARGE SCALE GENOMIC DNA]</scope>
    <source>
        <strain evidence="6 7">12B1</strain>
    </source>
</reference>
<dbReference type="GO" id="GO:0047274">
    <property type="term" value="F:galactinol-sucrose galactosyltransferase activity"/>
    <property type="evidence" value="ECO:0007669"/>
    <property type="project" value="UniProtKB-EC"/>
</dbReference>
<dbReference type="Gene3D" id="3.20.20.70">
    <property type="entry name" value="Aldolase class I"/>
    <property type="match status" value="1"/>
</dbReference>
<feature type="region of interest" description="Disordered" evidence="5">
    <location>
        <begin position="1"/>
        <end position="57"/>
    </location>
</feature>
<protein>
    <recommendedName>
        <fullName evidence="2">galactinol--sucrose galactosyltransferase</fullName>
        <ecNumber evidence="2">2.4.1.82</ecNumber>
    </recommendedName>
</protein>
<evidence type="ECO:0000313" key="6">
    <source>
        <dbReference type="EMBL" id="KAL1530252.1"/>
    </source>
</evidence>
<dbReference type="SUPFAM" id="SSF51445">
    <property type="entry name" value="(Trans)glycosidases"/>
    <property type="match status" value="1"/>
</dbReference>
<evidence type="ECO:0000256" key="2">
    <source>
        <dbReference type="ARBA" id="ARBA00012708"/>
    </source>
</evidence>
<sequence length="953" mass="103777">MAQSIHCVQSLSQRGEGDIKARNAKAPGRPFPAHSRPPLNQYQSSGSSPTPPPPVGASARSTFSILHGVSFRLLLIMWFGVACTHALRAVPTARVRTSSASSHHVTGIVPSRAGGRTFVPGLGVLLRKRAVAPEVFDAHVRLQSLSPDQAREAGVAKGSNELRLQLGGKEYSLLTGVSPTLEATPVPGGGAFLALHAARNRSLHDVPLGLLQCRRFLAAARTKRWWMGPMRGKSGGEMPVETQFVLLELASDAYAVILPLVDGAMRTSLRGEGVDSLVAQVQSGCPEVKAQTVQSALYVGVGASPYELLRQAFDASARRLRTFDVVSRKEEPADLDKFGWCTWDAFYQSVSPAGITQGISSLHDGGTPPRVLLIDDGWQTVRHDDGSGIVEDIVADAELAAAKNEPSHQSDAHSLAAKAVGDWYRNNIQGAPADAAAVQIWRFLTRTVLRRSMADFFDKSTEFSKRLSSFKANRKFEDRADGTTLRNHIEALRSKFGSLKVYCWHTLGGYWGGVSTESDEMKGLRARQVQQHPTQSLLEVEPELSWDAASMCGTGMVGSDRESTRRLFDGIHAYLARSGVDGVKVDAQSGIGPFGYGHGGGPVVVGRHVQEMEASVARHFSGNRCVNCMCHSTENLYQYKTTSLIRAADDFYPRDDASQPVHLANVAYNSLFLGEIGHVDWDMFQSTHPDAAMHAAARAVGGSPVYVSDRPDKHDFELLKKLVLPDGSILRCKSHGRPTRDILFADVNSDGVSALKLWNMNAVTGLLGAFNIQGARWDRKRRAFVECDEPDSVSCTIKPSDVEDFIHGEDEEVYATFSHRGQQLKVLQRRESHAFQLRKREWDLFTISAIKSLRGVSWAPLGLTAMLNGGGAVVKSNLSSRLRHVLATVTLRAKGKFTAYCNPRPTCVEIDGQRAEFTHDAATGLLAVGMKRSAESAQVAVWFSRRAALSSDK</sequence>
<organism evidence="6 7">
    <name type="scientific">Prymnesium parvum</name>
    <name type="common">Toxic golden alga</name>
    <dbReference type="NCBI Taxonomy" id="97485"/>
    <lineage>
        <taxon>Eukaryota</taxon>
        <taxon>Haptista</taxon>
        <taxon>Haptophyta</taxon>
        <taxon>Prymnesiophyceae</taxon>
        <taxon>Prymnesiales</taxon>
        <taxon>Prymnesiaceae</taxon>
        <taxon>Prymnesium</taxon>
    </lineage>
</organism>
<proteinExistence type="inferred from homology"/>
<dbReference type="InterPro" id="IPR008811">
    <property type="entry name" value="Glycosyl_hydrolases_36"/>
</dbReference>
<dbReference type="AlphaFoldDB" id="A0AB34KAN0"/>
<evidence type="ECO:0000256" key="4">
    <source>
        <dbReference type="ARBA" id="ARBA00049426"/>
    </source>
</evidence>
<dbReference type="PANTHER" id="PTHR31268:SF32">
    <property type="entry name" value="GALACTINOL--SUCROSE GALACTOSYLTRANSFERASE 2-RELATED"/>
    <property type="match status" value="1"/>
</dbReference>